<dbReference type="AlphaFoldDB" id="E8U4E6"/>
<feature type="transmembrane region" description="Helical" evidence="7">
    <location>
        <begin position="21"/>
        <end position="40"/>
    </location>
</feature>
<evidence type="ECO:0000256" key="7">
    <source>
        <dbReference type="SAM" id="Phobius"/>
    </source>
</evidence>
<name>E8U4E6_DEIML</name>
<accession>E8U4E6</accession>
<keyword evidence="9" id="KW-1185">Reference proteome</keyword>
<keyword evidence="4 7" id="KW-0812">Transmembrane</keyword>
<comment type="similarity">
    <text evidence="2">Belongs to the DoxX family.</text>
</comment>
<feature type="transmembrane region" description="Helical" evidence="7">
    <location>
        <begin position="115"/>
        <end position="136"/>
    </location>
</feature>
<reference evidence="9" key="2">
    <citation type="submission" date="2011-01" db="EMBL/GenBank/DDBJ databases">
        <title>The complete genome of Deinococcus maricopensis DSM 21211.</title>
        <authorList>
            <consortium name="US DOE Joint Genome Institute (JGI-PGF)"/>
            <person name="Lucas S."/>
            <person name="Copeland A."/>
            <person name="Lapidus A."/>
            <person name="Goodwin L."/>
            <person name="Pitluck S."/>
            <person name="Kyrpides N."/>
            <person name="Mavromatis K."/>
            <person name="Pagani I."/>
            <person name="Ivanova N."/>
            <person name="Ovchinnikova G."/>
            <person name="Zeytun A."/>
            <person name="Detter J.C."/>
            <person name="Han C."/>
            <person name="Land M."/>
            <person name="Hauser L."/>
            <person name="Markowitz V."/>
            <person name="Cheng J.-F."/>
            <person name="Hugenholtz P."/>
            <person name="Woyke T."/>
            <person name="Wu D."/>
            <person name="Pukall R."/>
            <person name="Gehrich-Schroeter G."/>
            <person name="Brambilla E."/>
            <person name="Klenk H.-P."/>
            <person name="Eisen J.A."/>
        </authorList>
    </citation>
    <scope>NUCLEOTIDE SEQUENCE [LARGE SCALE GENOMIC DNA]</scope>
    <source>
        <strain evidence="9">DSM 21211 / LMG 22137 / NRRL B-23946 / LB-34</strain>
    </source>
</reference>
<gene>
    <name evidence="8" type="ordered locus">Deima_0322</name>
</gene>
<keyword evidence="5 7" id="KW-1133">Transmembrane helix</keyword>
<dbReference type="InterPro" id="IPR032808">
    <property type="entry name" value="DoxX"/>
</dbReference>
<dbReference type="PANTHER" id="PTHR33452">
    <property type="entry name" value="OXIDOREDUCTASE CATD-RELATED"/>
    <property type="match status" value="1"/>
</dbReference>
<dbReference type="GO" id="GO:0005886">
    <property type="term" value="C:plasma membrane"/>
    <property type="evidence" value="ECO:0007669"/>
    <property type="project" value="UniProtKB-SubCell"/>
</dbReference>
<evidence type="ECO:0000256" key="3">
    <source>
        <dbReference type="ARBA" id="ARBA00022475"/>
    </source>
</evidence>
<dbReference type="PANTHER" id="PTHR33452:SF1">
    <property type="entry name" value="INNER MEMBRANE PROTEIN YPHA-RELATED"/>
    <property type="match status" value="1"/>
</dbReference>
<sequence length="145" mass="14961" precursor="true">MTTTRTTPTPTTLARTDLALAVLRILIGLIFVAHGAQKIFSYTLSGTVGAFTEMGVPLPPLTAPSIAFIELIGGAALVSGFFTRAAAVLLALDMLGAIIFVHLKAGFFNPAGIEFPLALLAANAALALTGAGRYAFDALRTRTAA</sequence>
<evidence type="ECO:0000256" key="5">
    <source>
        <dbReference type="ARBA" id="ARBA00022989"/>
    </source>
</evidence>
<evidence type="ECO:0000256" key="6">
    <source>
        <dbReference type="ARBA" id="ARBA00023136"/>
    </source>
</evidence>
<feature type="transmembrane region" description="Helical" evidence="7">
    <location>
        <begin position="60"/>
        <end position="78"/>
    </location>
</feature>
<comment type="subcellular location">
    <subcellularLocation>
        <location evidence="1">Cell membrane</location>
        <topology evidence="1">Multi-pass membrane protein</topology>
    </subcellularLocation>
</comment>
<dbReference type="Proteomes" id="UP000008635">
    <property type="component" value="Chromosome"/>
</dbReference>
<keyword evidence="6 7" id="KW-0472">Membrane</keyword>
<protein>
    <submittedName>
        <fullName evidence="8">DoxX family protein</fullName>
    </submittedName>
</protein>
<proteinExistence type="inferred from homology"/>
<dbReference type="STRING" id="709986.Deima_0322"/>
<dbReference type="OrthoDB" id="73141at2"/>
<evidence type="ECO:0000256" key="4">
    <source>
        <dbReference type="ARBA" id="ARBA00022692"/>
    </source>
</evidence>
<evidence type="ECO:0000256" key="2">
    <source>
        <dbReference type="ARBA" id="ARBA00006679"/>
    </source>
</evidence>
<dbReference type="RefSeq" id="WP_013555488.1">
    <property type="nucleotide sequence ID" value="NC_014958.1"/>
</dbReference>
<evidence type="ECO:0000313" key="8">
    <source>
        <dbReference type="EMBL" id="ADV65983.1"/>
    </source>
</evidence>
<dbReference type="InterPro" id="IPR051907">
    <property type="entry name" value="DoxX-like_oxidoreductase"/>
</dbReference>
<organism evidence="8 9">
    <name type="scientific">Deinococcus maricopensis (strain DSM 21211 / LMG 22137 / NRRL B-23946 / LB-34)</name>
    <dbReference type="NCBI Taxonomy" id="709986"/>
    <lineage>
        <taxon>Bacteria</taxon>
        <taxon>Thermotogati</taxon>
        <taxon>Deinococcota</taxon>
        <taxon>Deinococci</taxon>
        <taxon>Deinococcales</taxon>
        <taxon>Deinococcaceae</taxon>
        <taxon>Deinococcus</taxon>
    </lineage>
</organism>
<feature type="transmembrane region" description="Helical" evidence="7">
    <location>
        <begin position="85"/>
        <end position="103"/>
    </location>
</feature>
<dbReference type="eggNOG" id="COG2259">
    <property type="taxonomic scope" value="Bacteria"/>
</dbReference>
<dbReference type="HOGENOM" id="CLU_058421_3_2_0"/>
<dbReference type="EMBL" id="CP002454">
    <property type="protein sequence ID" value="ADV65983.1"/>
    <property type="molecule type" value="Genomic_DNA"/>
</dbReference>
<dbReference type="KEGG" id="dmr:Deima_0322"/>
<evidence type="ECO:0000313" key="9">
    <source>
        <dbReference type="Proteomes" id="UP000008635"/>
    </source>
</evidence>
<reference evidence="8 9" key="1">
    <citation type="journal article" date="2011" name="Stand. Genomic Sci.">
        <title>Complete genome sequence of Deinococcus maricopensis type strain (LB-34).</title>
        <authorList>
            <person name="Pukall R."/>
            <person name="Zeytun A."/>
            <person name="Lucas S."/>
            <person name="Lapidus A."/>
            <person name="Hammon N."/>
            <person name="Deshpande S."/>
            <person name="Nolan M."/>
            <person name="Cheng J.F."/>
            <person name="Pitluck S."/>
            <person name="Liolios K."/>
            <person name="Pagani I."/>
            <person name="Mikhailova N."/>
            <person name="Ivanova N."/>
            <person name="Mavromatis K."/>
            <person name="Pati A."/>
            <person name="Tapia R."/>
            <person name="Han C."/>
            <person name="Goodwin L."/>
            <person name="Chen A."/>
            <person name="Palaniappan K."/>
            <person name="Land M."/>
            <person name="Hauser L."/>
            <person name="Chang Y.J."/>
            <person name="Jeffries C.D."/>
            <person name="Brambilla E.M."/>
            <person name="Rohde M."/>
            <person name="Goker M."/>
            <person name="Detter J.C."/>
            <person name="Woyke T."/>
            <person name="Bristow J."/>
            <person name="Eisen J.A."/>
            <person name="Markowitz V."/>
            <person name="Hugenholtz P."/>
            <person name="Kyrpides N.C."/>
            <person name="Klenk H.P."/>
        </authorList>
    </citation>
    <scope>NUCLEOTIDE SEQUENCE [LARGE SCALE GENOMIC DNA]</scope>
    <source>
        <strain evidence="9">DSM 21211 / LMG 22137 / NRRL B-23946 / LB-34</strain>
    </source>
</reference>
<keyword evidence="3" id="KW-1003">Cell membrane</keyword>
<evidence type="ECO:0000256" key="1">
    <source>
        <dbReference type="ARBA" id="ARBA00004651"/>
    </source>
</evidence>
<dbReference type="Pfam" id="PF07681">
    <property type="entry name" value="DoxX"/>
    <property type="match status" value="1"/>
</dbReference>